<feature type="transmembrane region" description="Helical" evidence="1">
    <location>
        <begin position="232"/>
        <end position="253"/>
    </location>
</feature>
<keyword evidence="1" id="KW-1133">Transmembrane helix</keyword>
<feature type="transmembrane region" description="Helical" evidence="1">
    <location>
        <begin position="355"/>
        <end position="376"/>
    </location>
</feature>
<dbReference type="OrthoDB" id="246204at2"/>
<feature type="transmembrane region" description="Helical" evidence="1">
    <location>
        <begin position="546"/>
        <end position="565"/>
    </location>
</feature>
<reference evidence="3" key="1">
    <citation type="submission" date="2018-09" db="EMBL/GenBank/DDBJ databases">
        <authorList>
            <person name="Livingstone P.G."/>
            <person name="Whitworth D.E."/>
        </authorList>
    </citation>
    <scope>NUCLEOTIDE SEQUENCE [LARGE SCALE GENOMIC DNA]</scope>
    <source>
        <strain evidence="3">CA054A</strain>
    </source>
</reference>
<proteinExistence type="predicted"/>
<dbReference type="AlphaFoldDB" id="A0A3A8J857"/>
<feature type="transmembrane region" description="Helical" evidence="1">
    <location>
        <begin position="290"/>
        <end position="309"/>
    </location>
</feature>
<feature type="transmembrane region" description="Helical" evidence="1">
    <location>
        <begin position="577"/>
        <end position="598"/>
    </location>
</feature>
<feature type="transmembrane region" description="Helical" evidence="1">
    <location>
        <begin position="110"/>
        <end position="127"/>
    </location>
</feature>
<accession>A0A3A8J857</accession>
<keyword evidence="1" id="KW-0812">Transmembrane</keyword>
<keyword evidence="1" id="KW-0472">Membrane</keyword>
<protein>
    <submittedName>
        <fullName evidence="2">Uncharacterized protein</fullName>
    </submittedName>
</protein>
<evidence type="ECO:0000313" key="3">
    <source>
        <dbReference type="Proteomes" id="UP000268094"/>
    </source>
</evidence>
<dbReference type="RefSeq" id="WP_120540054.1">
    <property type="nucleotide sequence ID" value="NZ_RAVZ01000037.1"/>
</dbReference>
<evidence type="ECO:0000256" key="1">
    <source>
        <dbReference type="SAM" id="Phobius"/>
    </source>
</evidence>
<organism evidence="2 3">
    <name type="scientific">Corallococcus terminator</name>
    <dbReference type="NCBI Taxonomy" id="2316733"/>
    <lineage>
        <taxon>Bacteria</taxon>
        <taxon>Pseudomonadati</taxon>
        <taxon>Myxococcota</taxon>
        <taxon>Myxococcia</taxon>
        <taxon>Myxococcales</taxon>
        <taxon>Cystobacterineae</taxon>
        <taxon>Myxococcaceae</taxon>
        <taxon>Corallococcus</taxon>
    </lineage>
</organism>
<comment type="caution">
    <text evidence="2">The sequence shown here is derived from an EMBL/GenBank/DDBJ whole genome shotgun (WGS) entry which is preliminary data.</text>
</comment>
<dbReference type="Proteomes" id="UP000268094">
    <property type="component" value="Unassembled WGS sequence"/>
</dbReference>
<feature type="transmembrane region" description="Helical" evidence="1">
    <location>
        <begin position="12"/>
        <end position="35"/>
    </location>
</feature>
<feature type="transmembrane region" description="Helical" evidence="1">
    <location>
        <begin position="134"/>
        <end position="151"/>
    </location>
</feature>
<gene>
    <name evidence="2" type="ORF">D7V88_08235</name>
</gene>
<name>A0A3A8J857_9BACT</name>
<sequence>MRPTPSTLLRVLHRIATTAGVRLGLFGLLALVAAWQPLSQVGQTNDFRDSHLLHSYEEAGARTVAMYGQAPLWNPWTCGGQYALGSPQTRVASPTLLLSAALGSHRAEAVVLWLFLIIGMEGCFRFARRSTGSAAGALIAAPLFGLAGFTAHAWSLGWLNFAGFLLLPWLLFGARRAAEGHLDGAAWVAGGFALQLGFGSSYPVPMSALFVALEAVRTLASRPLRRSGRWRAGVWALGATALFTLGAGMFRLWPLVETMRAAPRLMAGTPGHSLETVGRELFQFPSNADVGHFFFVPGALVFVLGAVLARRRATYPAVLAGLCLWLASGYAAKPSLFAALRLLPVFGTLRYPERFLVPAGLLLAELTALGFAALLIRSSRGRAWKWASGAACALAVAGIVVQVIGFGVLASRVTLVPTPIAVDQPFAQTRGNRWAQGSFLPLNRGSIACGEAWPVPMSERLRGDLPQEEYLEDPRAGTARRVTWTPNRLEVEVDAKRPTALLINQNWHPGWKSSVGEVVSRDGLLGVTLPAGQHRVVLRFLPRSGLGGSAVSVLAWGGLALLAWAPRRRGGSALWPGPGAVVVAALPLVAMGAMMVAWREPEAMPVLRNADGSLLGTAELPPDARLIHGRFEQPVELVAAQVPSAPDARGIVPLVIYWQVKGKVPRSVGIWVHVSGPGERKTADHAVVGGTFFFRDAPRRALLRDAFALSAKDWEPGEWKVLVGLWYAGGDGERLKAFTNDDTPVPEDRFELGTITVPPRP</sequence>
<evidence type="ECO:0000313" key="2">
    <source>
        <dbReference type="EMBL" id="RKG91892.1"/>
    </source>
</evidence>
<dbReference type="EMBL" id="RAVZ01000037">
    <property type="protein sequence ID" value="RKG91892.1"/>
    <property type="molecule type" value="Genomic_DNA"/>
</dbReference>
<feature type="transmembrane region" description="Helical" evidence="1">
    <location>
        <begin position="388"/>
        <end position="409"/>
    </location>
</feature>
<keyword evidence="3" id="KW-1185">Reference proteome</keyword>
<feature type="transmembrane region" description="Helical" evidence="1">
    <location>
        <begin position="316"/>
        <end position="343"/>
    </location>
</feature>